<dbReference type="OrthoDB" id="6578746at2759"/>
<organism evidence="1 2">
    <name type="scientific">Apolygus lucorum</name>
    <name type="common">Small green plant bug</name>
    <name type="synonym">Lygocoris lucorum</name>
    <dbReference type="NCBI Taxonomy" id="248454"/>
    <lineage>
        <taxon>Eukaryota</taxon>
        <taxon>Metazoa</taxon>
        <taxon>Ecdysozoa</taxon>
        <taxon>Arthropoda</taxon>
        <taxon>Hexapoda</taxon>
        <taxon>Insecta</taxon>
        <taxon>Pterygota</taxon>
        <taxon>Neoptera</taxon>
        <taxon>Paraneoptera</taxon>
        <taxon>Hemiptera</taxon>
        <taxon>Heteroptera</taxon>
        <taxon>Panheteroptera</taxon>
        <taxon>Cimicomorpha</taxon>
        <taxon>Miridae</taxon>
        <taxon>Mirini</taxon>
        <taxon>Apolygus</taxon>
    </lineage>
</organism>
<reference evidence="1" key="1">
    <citation type="journal article" date="2021" name="Mol. Ecol. Resour.">
        <title>Apolygus lucorum genome provides insights into omnivorousness and mesophyll feeding.</title>
        <authorList>
            <person name="Liu Y."/>
            <person name="Liu H."/>
            <person name="Wang H."/>
            <person name="Huang T."/>
            <person name="Liu B."/>
            <person name="Yang B."/>
            <person name="Yin L."/>
            <person name="Li B."/>
            <person name="Zhang Y."/>
            <person name="Zhang S."/>
            <person name="Jiang F."/>
            <person name="Zhang X."/>
            <person name="Ren Y."/>
            <person name="Wang B."/>
            <person name="Wang S."/>
            <person name="Lu Y."/>
            <person name="Wu K."/>
            <person name="Fan W."/>
            <person name="Wang G."/>
        </authorList>
    </citation>
    <scope>NUCLEOTIDE SEQUENCE</scope>
    <source>
        <strain evidence="1">12Hb</strain>
    </source>
</reference>
<evidence type="ECO:0000313" key="1">
    <source>
        <dbReference type="EMBL" id="KAF6214720.1"/>
    </source>
</evidence>
<dbReference type="EMBL" id="WIXP02000002">
    <property type="protein sequence ID" value="KAF6214720.1"/>
    <property type="molecule type" value="Genomic_DNA"/>
</dbReference>
<name>A0A6A4IWP3_APOLU</name>
<accession>A0A6A4IWP3</accession>
<comment type="caution">
    <text evidence="1">The sequence shown here is derived from an EMBL/GenBank/DDBJ whole genome shotgun (WGS) entry which is preliminary data.</text>
</comment>
<sequence length="188" mass="20771">MTLSTSSVLAHGVLSSSSAWAIWETKDYVFAPFGFLLYFINGVLGLIAYVAGKLDYGNLLLLQNAIQNGYLPLIAAQVADITGSSIHTKMILSLAAIVSILASPTSQGTSSISDHLKVISFFVVIFQWDVRSSLWWFYVTLLYLVFFVFEVVVPAKILKNPKVYLPLHCIFIVTANMCLTDLIKAQQK</sequence>
<dbReference type="AlphaFoldDB" id="A0A6A4IWP3"/>
<evidence type="ECO:0000313" key="2">
    <source>
        <dbReference type="Proteomes" id="UP000466442"/>
    </source>
</evidence>
<protein>
    <submittedName>
        <fullName evidence="1">Uncharacterized protein</fullName>
    </submittedName>
</protein>
<dbReference type="Proteomes" id="UP000466442">
    <property type="component" value="Unassembled WGS sequence"/>
</dbReference>
<gene>
    <name evidence="1" type="ORF">GE061_009463</name>
</gene>
<keyword evidence="2" id="KW-1185">Reference proteome</keyword>
<proteinExistence type="predicted"/>